<dbReference type="InterPro" id="IPR001296">
    <property type="entry name" value="Glyco_trans_1"/>
</dbReference>
<organism evidence="4 5">
    <name type="scientific">Marinobacterium aestuariivivens</name>
    <dbReference type="NCBI Taxonomy" id="1698799"/>
    <lineage>
        <taxon>Bacteria</taxon>
        <taxon>Pseudomonadati</taxon>
        <taxon>Pseudomonadota</taxon>
        <taxon>Gammaproteobacteria</taxon>
        <taxon>Oceanospirillales</taxon>
        <taxon>Oceanospirillaceae</taxon>
        <taxon>Marinobacterium</taxon>
    </lineage>
</organism>
<dbReference type="PANTHER" id="PTHR12526:SF629">
    <property type="entry name" value="TEICHURONIC ACID BIOSYNTHESIS GLYCOSYLTRANSFERASE TUAH-RELATED"/>
    <property type="match status" value="1"/>
</dbReference>
<dbReference type="Gene3D" id="3.40.50.2000">
    <property type="entry name" value="Glycogen Phosphorylase B"/>
    <property type="match status" value="1"/>
</dbReference>
<dbReference type="EC" id="2.4.-.-" evidence="4"/>
<dbReference type="PANTHER" id="PTHR12526">
    <property type="entry name" value="GLYCOSYLTRANSFERASE"/>
    <property type="match status" value="1"/>
</dbReference>
<proteinExistence type="predicted"/>
<dbReference type="GO" id="GO:0016757">
    <property type="term" value="F:glycosyltransferase activity"/>
    <property type="evidence" value="ECO:0007669"/>
    <property type="project" value="UniProtKB-KW"/>
</dbReference>
<feature type="domain" description="Glycosyl transferase family 1" evidence="3">
    <location>
        <begin position="2"/>
        <end position="100"/>
    </location>
</feature>
<sequence length="132" mass="14794">MFTGRVPHQRVTDYYSVLDALVYPRKSMRLTELVTPLKPMEAMAQGKPVLASDVGGHRELIRHAENGYLFAADDPAALASAIEVMFQNRVSHEKLVARGRAFVEIERNWINSVGRYEPIYATLARACDNAGF</sequence>
<evidence type="ECO:0000256" key="2">
    <source>
        <dbReference type="ARBA" id="ARBA00022679"/>
    </source>
</evidence>
<protein>
    <submittedName>
        <fullName evidence="4">Glycosyltransferase</fullName>
        <ecNumber evidence="4">2.4.-.-</ecNumber>
    </submittedName>
</protein>
<comment type="caution">
    <text evidence="4">The sequence shown here is derived from an EMBL/GenBank/DDBJ whole genome shotgun (WGS) entry which is preliminary data.</text>
</comment>
<gene>
    <name evidence="4" type="ORF">ACFQDL_01905</name>
</gene>
<keyword evidence="2 4" id="KW-0808">Transferase</keyword>
<accession>A0ABW1ZVI4</accession>
<evidence type="ECO:0000256" key="1">
    <source>
        <dbReference type="ARBA" id="ARBA00022676"/>
    </source>
</evidence>
<dbReference type="Proteomes" id="UP001596422">
    <property type="component" value="Unassembled WGS sequence"/>
</dbReference>
<keyword evidence="5" id="KW-1185">Reference proteome</keyword>
<dbReference type="EMBL" id="JBHSWE010000001">
    <property type="protein sequence ID" value="MFC6668998.1"/>
    <property type="molecule type" value="Genomic_DNA"/>
</dbReference>
<dbReference type="CDD" id="cd03801">
    <property type="entry name" value="GT4_PimA-like"/>
    <property type="match status" value="1"/>
</dbReference>
<dbReference type="SUPFAM" id="SSF53756">
    <property type="entry name" value="UDP-Glycosyltransferase/glycogen phosphorylase"/>
    <property type="match status" value="1"/>
</dbReference>
<evidence type="ECO:0000259" key="3">
    <source>
        <dbReference type="Pfam" id="PF00534"/>
    </source>
</evidence>
<reference evidence="5" key="1">
    <citation type="journal article" date="2019" name="Int. J. Syst. Evol. Microbiol.">
        <title>The Global Catalogue of Microorganisms (GCM) 10K type strain sequencing project: providing services to taxonomists for standard genome sequencing and annotation.</title>
        <authorList>
            <consortium name="The Broad Institute Genomics Platform"/>
            <consortium name="The Broad Institute Genome Sequencing Center for Infectious Disease"/>
            <person name="Wu L."/>
            <person name="Ma J."/>
        </authorList>
    </citation>
    <scope>NUCLEOTIDE SEQUENCE [LARGE SCALE GENOMIC DNA]</scope>
    <source>
        <strain evidence="5">NBRC 111756</strain>
    </source>
</reference>
<evidence type="ECO:0000313" key="4">
    <source>
        <dbReference type="EMBL" id="MFC6668998.1"/>
    </source>
</evidence>
<evidence type="ECO:0000313" key="5">
    <source>
        <dbReference type="Proteomes" id="UP001596422"/>
    </source>
</evidence>
<dbReference type="RefSeq" id="WP_379912815.1">
    <property type="nucleotide sequence ID" value="NZ_JBHSWE010000001.1"/>
</dbReference>
<name>A0ABW1ZVI4_9GAMM</name>
<keyword evidence="1 4" id="KW-0328">Glycosyltransferase</keyword>
<dbReference type="Pfam" id="PF00534">
    <property type="entry name" value="Glycos_transf_1"/>
    <property type="match status" value="1"/>
</dbReference>